<comment type="caution">
    <text evidence="1">The sequence shown here is derived from an EMBL/GenBank/DDBJ whole genome shotgun (WGS) entry which is preliminary data.</text>
</comment>
<evidence type="ECO:0000313" key="2">
    <source>
        <dbReference type="Proteomes" id="UP000315295"/>
    </source>
</evidence>
<dbReference type="EMBL" id="VIEB01000229">
    <property type="protein sequence ID" value="TQD99740.1"/>
    <property type="molecule type" value="Genomic_DNA"/>
</dbReference>
<gene>
    <name evidence="1" type="ORF">C1H46_014669</name>
</gene>
<keyword evidence="2" id="KW-1185">Reference proteome</keyword>
<dbReference type="AlphaFoldDB" id="A0A540MLS9"/>
<accession>A0A540MLS9</accession>
<dbReference type="Proteomes" id="UP000315295">
    <property type="component" value="Unassembled WGS sequence"/>
</dbReference>
<protein>
    <submittedName>
        <fullName evidence="1">Uncharacterized protein</fullName>
    </submittedName>
</protein>
<proteinExistence type="predicted"/>
<reference evidence="1 2" key="1">
    <citation type="journal article" date="2019" name="G3 (Bethesda)">
        <title>Sequencing of a Wild Apple (Malus baccata) Genome Unravels the Differences Between Cultivated and Wild Apple Species Regarding Disease Resistance and Cold Tolerance.</title>
        <authorList>
            <person name="Chen X."/>
        </authorList>
    </citation>
    <scope>NUCLEOTIDE SEQUENCE [LARGE SCALE GENOMIC DNA]</scope>
    <source>
        <strain evidence="2">cv. Shandingzi</strain>
        <tissue evidence="1">Leaves</tissue>
    </source>
</reference>
<organism evidence="1 2">
    <name type="scientific">Malus baccata</name>
    <name type="common">Siberian crab apple</name>
    <name type="synonym">Pyrus baccata</name>
    <dbReference type="NCBI Taxonomy" id="106549"/>
    <lineage>
        <taxon>Eukaryota</taxon>
        <taxon>Viridiplantae</taxon>
        <taxon>Streptophyta</taxon>
        <taxon>Embryophyta</taxon>
        <taxon>Tracheophyta</taxon>
        <taxon>Spermatophyta</taxon>
        <taxon>Magnoliopsida</taxon>
        <taxon>eudicotyledons</taxon>
        <taxon>Gunneridae</taxon>
        <taxon>Pentapetalae</taxon>
        <taxon>rosids</taxon>
        <taxon>fabids</taxon>
        <taxon>Rosales</taxon>
        <taxon>Rosaceae</taxon>
        <taxon>Amygdaloideae</taxon>
        <taxon>Maleae</taxon>
        <taxon>Malus</taxon>
    </lineage>
</organism>
<name>A0A540MLS9_MALBA</name>
<sequence length="144" mass="15485">MKRTAKTFALRVVCSTTLPSNPHNPSPHGSSSLPCSIFALTSPHGPCRQILTVLLDAKPICMTQPRCRADLQDPTQITSSPSLSSSCSNQSVVVGYTRNAAAISISMSIEIEFLIVYVLGALSIQMKEKDVVASSGIWMESFIN</sequence>
<evidence type="ECO:0000313" key="1">
    <source>
        <dbReference type="EMBL" id="TQD99740.1"/>
    </source>
</evidence>